<dbReference type="AlphaFoldDB" id="C5WD80"/>
<organism evidence="2 3">
    <name type="scientific">Candidatus Ishikawaella capsulata Mpkobe</name>
    <dbReference type="NCBI Taxonomy" id="476281"/>
    <lineage>
        <taxon>Bacteria</taxon>
        <taxon>Pseudomonadati</taxon>
        <taxon>Pseudomonadota</taxon>
        <taxon>Gammaproteobacteria</taxon>
        <taxon>Enterobacterales</taxon>
        <taxon>Enterobacteriaceae</taxon>
        <taxon>Candidatus Ishikawella</taxon>
    </lineage>
</organism>
<dbReference type="HOGENOM" id="CLU_3005573_0_0_6"/>
<keyword evidence="1" id="KW-1133">Transmembrane helix</keyword>
<protein>
    <submittedName>
        <fullName evidence="2">Uncharacterized protein</fullName>
    </submittedName>
</protein>
<evidence type="ECO:0000256" key="1">
    <source>
        <dbReference type="SAM" id="Phobius"/>
    </source>
</evidence>
<keyword evidence="1" id="KW-0472">Membrane</keyword>
<name>C5WD80_9ENTR</name>
<sequence>MMLNNIYKNSITLWLYTVIVISIIAIVNNITEPIILSHKMTSTANITKNILDISHI</sequence>
<accession>C5WD80</accession>
<gene>
    <name evidence="2" type="ORF">ICMP_433</name>
</gene>
<dbReference type="EMBL" id="AP010872">
    <property type="protein sequence ID" value="BAH83286.1"/>
    <property type="molecule type" value="Genomic_DNA"/>
</dbReference>
<feature type="transmembrane region" description="Helical" evidence="1">
    <location>
        <begin position="12"/>
        <end position="30"/>
    </location>
</feature>
<evidence type="ECO:0000313" key="3">
    <source>
        <dbReference type="Proteomes" id="UP000061704"/>
    </source>
</evidence>
<reference evidence="2 3" key="1">
    <citation type="journal article" date="2011" name="Genome Biol. Evol.">
        <title>Reductive evolution of bacterial genome in insect gut environment.</title>
        <authorList>
            <person name="Nikoh N."/>
            <person name="Hosokawa T."/>
            <person name="Ohshima K."/>
            <person name="Hattori M."/>
            <person name="Fukatsu T."/>
        </authorList>
    </citation>
    <scope>NUCLEOTIDE SEQUENCE [LARGE SCALE GENOMIC DNA]</scope>
    <source>
        <strain evidence="2 3">Mpkobe</strain>
    </source>
</reference>
<proteinExistence type="predicted"/>
<evidence type="ECO:0000313" key="2">
    <source>
        <dbReference type="EMBL" id="BAH83286.1"/>
    </source>
</evidence>
<keyword evidence="3" id="KW-1185">Reference proteome</keyword>
<dbReference type="KEGG" id="icp:ICMP_433"/>
<dbReference type="Proteomes" id="UP000061704">
    <property type="component" value="Chromosome"/>
</dbReference>
<dbReference type="STRING" id="476281.ICMP_433"/>
<keyword evidence="1" id="KW-0812">Transmembrane</keyword>